<dbReference type="STRING" id="2325.TKV_c22130"/>
<dbReference type="Pfam" id="PF00005">
    <property type="entry name" value="ABC_tran"/>
    <property type="match status" value="1"/>
</dbReference>
<keyword evidence="2" id="KW-0547">Nucleotide-binding</keyword>
<evidence type="ECO:0000256" key="3">
    <source>
        <dbReference type="ARBA" id="ARBA00022840"/>
    </source>
</evidence>
<accession>A0A097AU43</accession>
<keyword evidence="3" id="KW-0067">ATP-binding</keyword>
<proteinExistence type="predicted"/>
<dbReference type="eggNOG" id="COG1131">
    <property type="taxonomic scope" value="Bacteria"/>
</dbReference>
<evidence type="ECO:0000313" key="5">
    <source>
        <dbReference type="EMBL" id="AIS53342.1"/>
    </source>
</evidence>
<dbReference type="AlphaFoldDB" id="A0A097AU43"/>
<name>A0A097AU43_THEKI</name>
<reference evidence="6" key="1">
    <citation type="journal article" date="2015" name="Genome Announc.">
        <title>Whole-Genome Sequences of 80 Environmental and Clinical Isolates of Burkholderia pseudomallei.</title>
        <authorList>
            <person name="Johnson S.L."/>
            <person name="Baker A.L."/>
            <person name="Chain P.S."/>
            <person name="Currie B.J."/>
            <person name="Daligault H.E."/>
            <person name="Davenport K.W."/>
            <person name="Davis C.B."/>
            <person name="Inglis T.J."/>
            <person name="Kaestli M."/>
            <person name="Koren S."/>
            <person name="Mayo M."/>
            <person name="Merritt A.J."/>
            <person name="Price E.P."/>
            <person name="Sarovich D.S."/>
            <person name="Warner J."/>
            <person name="Rosovitz M.J."/>
        </authorList>
    </citation>
    <scope>NUCLEOTIDE SEQUENCE [LARGE SCALE GENOMIC DNA]</scope>
    <source>
        <strain evidence="6">DSM 2030</strain>
    </source>
</reference>
<protein>
    <submittedName>
        <fullName evidence="5">ABC-type multidrug transport system, ATPase component</fullName>
    </submittedName>
</protein>
<dbReference type="SUPFAM" id="SSF52540">
    <property type="entry name" value="P-loop containing nucleoside triphosphate hydrolases"/>
    <property type="match status" value="1"/>
</dbReference>
<dbReference type="InterPro" id="IPR027417">
    <property type="entry name" value="P-loop_NTPase"/>
</dbReference>
<dbReference type="Gene3D" id="3.40.50.300">
    <property type="entry name" value="P-loop containing nucleotide triphosphate hydrolases"/>
    <property type="match status" value="1"/>
</dbReference>
<dbReference type="InterPro" id="IPR051782">
    <property type="entry name" value="ABC_Transporter_VariousFunc"/>
</dbReference>
<evidence type="ECO:0000256" key="1">
    <source>
        <dbReference type="ARBA" id="ARBA00022448"/>
    </source>
</evidence>
<sequence>MEPILEVKNLRKNFRGFTLKDVSFSLPRGFIMGFIGPNGAGKSTTIKLIMNLLKRDGGEIKVFGLDNIKYEKEIKEKIGFVYEESYFYGDLTISEMKRVIAPLYKNWDEEVFMKYLKEFDLPAKRKIKSLSRGMKIKFALAIALSHGAELLIMDEPTSGLDPLIRSELLDIFSSLIQDENKSIFFSTHITSDLDKIADYITLINKGEIIFSTTKDEIIENYGIVKGSKDVLDENIKKYFVGIKENKFGFEGLVKDKMQIKKLLKDYVIIEKPTLEDVMLYFTKEEFKCLV</sequence>
<organism evidence="5 6">
    <name type="scientific">Thermoanaerobacter kivui</name>
    <name type="common">Acetogenium kivui</name>
    <dbReference type="NCBI Taxonomy" id="2325"/>
    <lineage>
        <taxon>Bacteria</taxon>
        <taxon>Bacillati</taxon>
        <taxon>Bacillota</taxon>
        <taxon>Clostridia</taxon>
        <taxon>Thermoanaerobacterales</taxon>
        <taxon>Thermoanaerobacteraceae</taxon>
        <taxon>Thermoanaerobacter</taxon>
    </lineage>
</organism>
<keyword evidence="6" id="KW-1185">Reference proteome</keyword>
<dbReference type="GO" id="GO:0005524">
    <property type="term" value="F:ATP binding"/>
    <property type="evidence" value="ECO:0007669"/>
    <property type="project" value="UniProtKB-KW"/>
</dbReference>
<dbReference type="Proteomes" id="UP000029669">
    <property type="component" value="Chromosome"/>
</dbReference>
<dbReference type="PROSITE" id="PS50893">
    <property type="entry name" value="ABC_TRANSPORTER_2"/>
    <property type="match status" value="1"/>
</dbReference>
<feature type="domain" description="ABC transporter" evidence="4">
    <location>
        <begin position="5"/>
        <end position="230"/>
    </location>
</feature>
<dbReference type="EMBL" id="CP009170">
    <property type="protein sequence ID" value="AIS53342.1"/>
    <property type="molecule type" value="Genomic_DNA"/>
</dbReference>
<gene>
    <name evidence="5" type="ORF">TKV_c22130</name>
</gene>
<dbReference type="PANTHER" id="PTHR42939">
    <property type="entry name" value="ABC TRANSPORTER ATP-BINDING PROTEIN ALBC-RELATED"/>
    <property type="match status" value="1"/>
</dbReference>
<dbReference type="KEGG" id="tki:TKV_c22130"/>
<dbReference type="RefSeq" id="WP_049685934.1">
    <property type="nucleotide sequence ID" value="NZ_CP009170.1"/>
</dbReference>
<keyword evidence="1" id="KW-0813">Transport</keyword>
<dbReference type="OrthoDB" id="9804819at2"/>
<evidence type="ECO:0000259" key="4">
    <source>
        <dbReference type="PROSITE" id="PS50893"/>
    </source>
</evidence>
<dbReference type="HOGENOM" id="CLU_000604_1_2_9"/>
<dbReference type="GO" id="GO:0016887">
    <property type="term" value="F:ATP hydrolysis activity"/>
    <property type="evidence" value="ECO:0007669"/>
    <property type="project" value="InterPro"/>
</dbReference>
<evidence type="ECO:0000313" key="6">
    <source>
        <dbReference type="Proteomes" id="UP000029669"/>
    </source>
</evidence>
<evidence type="ECO:0000256" key="2">
    <source>
        <dbReference type="ARBA" id="ARBA00022741"/>
    </source>
</evidence>
<dbReference type="CDD" id="cd03230">
    <property type="entry name" value="ABC_DR_subfamily_A"/>
    <property type="match status" value="1"/>
</dbReference>
<dbReference type="InterPro" id="IPR003593">
    <property type="entry name" value="AAA+_ATPase"/>
</dbReference>
<dbReference type="InterPro" id="IPR003439">
    <property type="entry name" value="ABC_transporter-like_ATP-bd"/>
</dbReference>
<dbReference type="PANTHER" id="PTHR42939:SF3">
    <property type="entry name" value="ABC TRANSPORTER ATP-BINDING COMPONENT"/>
    <property type="match status" value="1"/>
</dbReference>
<dbReference type="SMART" id="SM00382">
    <property type="entry name" value="AAA"/>
    <property type="match status" value="1"/>
</dbReference>